<accession>A0A811TEB5</accession>
<name>A0A811TEB5_9EURY</name>
<gene>
    <name evidence="1" type="ORF">DIAAKJNI_00404</name>
</gene>
<dbReference type="Proteomes" id="UP000639006">
    <property type="component" value="Unassembled WGS sequence"/>
</dbReference>
<proteinExistence type="predicted"/>
<dbReference type="AlphaFoldDB" id="A0A811TEB5"/>
<evidence type="ECO:0000313" key="1">
    <source>
        <dbReference type="EMBL" id="CAD6492857.1"/>
    </source>
</evidence>
<dbReference type="EMBL" id="CAJHIQ010000020">
    <property type="protein sequence ID" value="CAD6492857.1"/>
    <property type="molecule type" value="Genomic_DNA"/>
</dbReference>
<protein>
    <submittedName>
        <fullName evidence="1">Uncharacterized protein</fullName>
    </submittedName>
</protein>
<reference evidence="1" key="1">
    <citation type="submission" date="2020-10" db="EMBL/GenBank/DDBJ databases">
        <authorList>
            <person name="Hahn C.J."/>
            <person name="Laso-Perez R."/>
            <person name="Vulcano F."/>
            <person name="Vaziourakis K.-M."/>
            <person name="Stokke R."/>
            <person name="Steen I.H."/>
            <person name="Teske A."/>
            <person name="Boetius A."/>
            <person name="Liebeke M."/>
            <person name="Amann R."/>
            <person name="Knittel K."/>
        </authorList>
    </citation>
    <scope>NUCLEOTIDE SEQUENCE</scope>
    <source>
        <strain evidence="1">Gfbio:e3339647-f889-4370-9287-4fb5cb688e4c:AG392M11_GoMArc1</strain>
    </source>
</reference>
<sequence length="67" mass="8000">MFDWQNRKYYVIIWLYLSPIQTELRLLTDHSVITLKYRGKILVRDAFAGYRGAYQEDMQEGIVGGWI</sequence>
<evidence type="ECO:0000313" key="2">
    <source>
        <dbReference type="Proteomes" id="UP000639006"/>
    </source>
</evidence>
<organism evidence="1 2">
    <name type="scientific">Candidatus Argoarchaeum ethanivorans</name>
    <dbReference type="NCBI Taxonomy" id="2608793"/>
    <lineage>
        <taxon>Archaea</taxon>
        <taxon>Methanobacteriati</taxon>
        <taxon>Methanobacteriota</taxon>
        <taxon>Stenosarchaea group</taxon>
        <taxon>Methanomicrobia</taxon>
        <taxon>Methanosarcinales</taxon>
        <taxon>Methanosarcinales incertae sedis</taxon>
        <taxon>GOM Arc I cluster</taxon>
        <taxon>Candidatus Argoarchaeum</taxon>
    </lineage>
</organism>
<comment type="caution">
    <text evidence="1">The sequence shown here is derived from an EMBL/GenBank/DDBJ whole genome shotgun (WGS) entry which is preliminary data.</text>
</comment>